<evidence type="ECO:0008006" key="4">
    <source>
        <dbReference type="Google" id="ProtNLM"/>
    </source>
</evidence>
<gene>
    <name evidence="2" type="ORF">NECAME_16149</name>
</gene>
<evidence type="ECO:0000256" key="1">
    <source>
        <dbReference type="SAM" id="MobiDB-lite"/>
    </source>
</evidence>
<dbReference type="EMBL" id="KI657494">
    <property type="protein sequence ID" value="ETN86768.1"/>
    <property type="molecule type" value="Genomic_DNA"/>
</dbReference>
<organism evidence="2 3">
    <name type="scientific">Necator americanus</name>
    <name type="common">Human hookworm</name>
    <dbReference type="NCBI Taxonomy" id="51031"/>
    <lineage>
        <taxon>Eukaryota</taxon>
        <taxon>Metazoa</taxon>
        <taxon>Ecdysozoa</taxon>
        <taxon>Nematoda</taxon>
        <taxon>Chromadorea</taxon>
        <taxon>Rhabditida</taxon>
        <taxon>Rhabditina</taxon>
        <taxon>Rhabditomorpha</taxon>
        <taxon>Strongyloidea</taxon>
        <taxon>Ancylostomatidae</taxon>
        <taxon>Bunostominae</taxon>
        <taxon>Necator</taxon>
    </lineage>
</organism>
<name>W2TY54_NECAM</name>
<accession>W2TY54</accession>
<sequence length="75" mass="8816">MPPPKTRWQRRELAGDRARPITAMTNTWRVEEGMGGKLIAACKRKEEQQVQHNQPQPPKKPRLVFTDIQRRTLQK</sequence>
<dbReference type="OrthoDB" id="10068888at2759"/>
<feature type="region of interest" description="Disordered" evidence="1">
    <location>
        <begin position="44"/>
        <end position="75"/>
    </location>
</feature>
<protein>
    <recommendedName>
        <fullName evidence="4">Homeobox domain-containing protein</fullName>
    </recommendedName>
</protein>
<dbReference type="Proteomes" id="UP000053676">
    <property type="component" value="Unassembled WGS sequence"/>
</dbReference>
<dbReference type="KEGG" id="nai:NECAME_16149"/>
<reference evidence="3" key="1">
    <citation type="journal article" date="2014" name="Nat. Genet.">
        <title>Genome of the human hookworm Necator americanus.</title>
        <authorList>
            <person name="Tang Y.T."/>
            <person name="Gao X."/>
            <person name="Rosa B.A."/>
            <person name="Abubucker S."/>
            <person name="Hallsworth-Pepin K."/>
            <person name="Martin J."/>
            <person name="Tyagi R."/>
            <person name="Heizer E."/>
            <person name="Zhang X."/>
            <person name="Bhonagiri-Palsikar V."/>
            <person name="Minx P."/>
            <person name="Warren W.C."/>
            <person name="Wang Q."/>
            <person name="Zhan B."/>
            <person name="Hotez P.J."/>
            <person name="Sternberg P.W."/>
            <person name="Dougall A."/>
            <person name="Gaze S.T."/>
            <person name="Mulvenna J."/>
            <person name="Sotillo J."/>
            <person name="Ranganathan S."/>
            <person name="Rabelo E.M."/>
            <person name="Wilson R.K."/>
            <person name="Felgner P.L."/>
            <person name="Bethony J."/>
            <person name="Hawdon J.M."/>
            <person name="Gasser R.B."/>
            <person name="Loukas A."/>
            <person name="Mitreva M."/>
        </authorList>
    </citation>
    <scope>NUCLEOTIDE SEQUENCE [LARGE SCALE GENOMIC DNA]</scope>
</reference>
<dbReference type="Gene3D" id="1.10.10.60">
    <property type="entry name" value="Homeodomain-like"/>
    <property type="match status" value="1"/>
</dbReference>
<keyword evidence="3" id="KW-1185">Reference proteome</keyword>
<evidence type="ECO:0000313" key="3">
    <source>
        <dbReference type="Proteomes" id="UP000053676"/>
    </source>
</evidence>
<evidence type="ECO:0000313" key="2">
    <source>
        <dbReference type="EMBL" id="ETN86768.1"/>
    </source>
</evidence>
<dbReference type="AlphaFoldDB" id="W2TY54"/>
<proteinExistence type="predicted"/>